<dbReference type="RefSeq" id="WP_043063177.1">
    <property type="nucleotide sequence ID" value="NZ_BJOA01000162.1"/>
</dbReference>
<dbReference type="PANTHER" id="PTHR37817:SF1">
    <property type="entry name" value="N-ACETYLTRANSFERASE EIS"/>
    <property type="match status" value="1"/>
</dbReference>
<dbReference type="PROSITE" id="PS51186">
    <property type="entry name" value="GNAT"/>
    <property type="match status" value="1"/>
</dbReference>
<keyword evidence="3" id="KW-1185">Reference proteome</keyword>
<dbReference type="PATRIC" id="fig|47500.8.peg.21"/>
<dbReference type="Pfam" id="PF13527">
    <property type="entry name" value="Acetyltransf_9"/>
    <property type="match status" value="1"/>
</dbReference>
<evidence type="ECO:0000259" key="1">
    <source>
        <dbReference type="PROSITE" id="PS51186"/>
    </source>
</evidence>
<dbReference type="OrthoDB" id="9804948at2"/>
<name>A0A0D1Y7E4_ANEMI</name>
<dbReference type="GO" id="GO:0034069">
    <property type="term" value="F:aminoglycoside N-acetyltransferase activity"/>
    <property type="evidence" value="ECO:0007669"/>
    <property type="project" value="TreeGrafter"/>
</dbReference>
<sequence length="327" mass="38159">MRNEMEDKGLERIDIRHLENRNELNEVYDVWTAAFPEELSFFVGRLKAETEYESQTTWIATVEGKVAAAVQIFPFCMWYKGIELAVGGIGNVATHPEYRGRGLTHRILLRQLDWMKEQEYDISFLFTGIPGFYEKMGWKIVREAEHTIRKEEGSRLKIEDEEWQIVPFSFDDIRAMRTIYETYSQQYAGARIRHEEYWRRGIGGQIEKALSCLIAKRNGRTVAYVLYSVENSAIFIQELCHSIDGKDAVSVLVQEIYARHPEAEKMKFKLPEGSDTFQQLKVFGARTSYKEEAMWRAVNHASLSQKLGGIEPYFTPENFLFWEADKF</sequence>
<dbReference type="EMBL" id="LGUG01000004">
    <property type="protein sequence ID" value="KON94988.1"/>
    <property type="molecule type" value="Genomic_DNA"/>
</dbReference>
<proteinExistence type="predicted"/>
<comment type="caution">
    <text evidence="2">The sequence shown here is derived from an EMBL/GenBank/DDBJ whole genome shotgun (WGS) entry which is preliminary data.</text>
</comment>
<gene>
    <name evidence="2" type="ORF">AF333_05305</name>
</gene>
<dbReference type="Proteomes" id="UP000037269">
    <property type="component" value="Unassembled WGS sequence"/>
</dbReference>
<dbReference type="CDD" id="cd04301">
    <property type="entry name" value="NAT_SF"/>
    <property type="match status" value="1"/>
</dbReference>
<dbReference type="GO" id="GO:0030649">
    <property type="term" value="P:aminoglycoside antibiotic catabolic process"/>
    <property type="evidence" value="ECO:0007669"/>
    <property type="project" value="TreeGrafter"/>
</dbReference>
<dbReference type="InterPro" id="IPR051554">
    <property type="entry name" value="Acetyltransferase_Eis"/>
</dbReference>
<dbReference type="Gene3D" id="3.40.630.30">
    <property type="match status" value="2"/>
</dbReference>
<dbReference type="GeneID" id="42304623"/>
<dbReference type="AlphaFoldDB" id="A0A0D1Y7E4"/>
<organism evidence="2 3">
    <name type="scientific">Aneurinibacillus migulanus</name>
    <name type="common">Bacillus migulanus</name>
    <dbReference type="NCBI Taxonomy" id="47500"/>
    <lineage>
        <taxon>Bacteria</taxon>
        <taxon>Bacillati</taxon>
        <taxon>Bacillota</taxon>
        <taxon>Bacilli</taxon>
        <taxon>Bacillales</taxon>
        <taxon>Paenibacillaceae</taxon>
        <taxon>Aneurinibacillus group</taxon>
        <taxon>Aneurinibacillus</taxon>
    </lineage>
</organism>
<accession>A0A0D1Y7E4</accession>
<evidence type="ECO:0000313" key="2">
    <source>
        <dbReference type="EMBL" id="KON94988.1"/>
    </source>
</evidence>
<protein>
    <recommendedName>
        <fullName evidence="1">N-acetyltransferase domain-containing protein</fullName>
    </recommendedName>
</protein>
<dbReference type="InterPro" id="IPR000182">
    <property type="entry name" value="GNAT_dom"/>
</dbReference>
<dbReference type="InterPro" id="IPR016181">
    <property type="entry name" value="Acyl_CoA_acyltransferase"/>
</dbReference>
<dbReference type="SUPFAM" id="SSF55729">
    <property type="entry name" value="Acyl-CoA N-acyltransferases (Nat)"/>
    <property type="match status" value="1"/>
</dbReference>
<feature type="domain" description="N-acetyltransferase" evidence="1">
    <location>
        <begin position="13"/>
        <end position="161"/>
    </location>
</feature>
<dbReference type="PANTHER" id="PTHR37817">
    <property type="entry name" value="N-ACETYLTRANSFERASE EIS"/>
    <property type="match status" value="1"/>
</dbReference>
<reference evidence="2 3" key="1">
    <citation type="submission" date="2015-07" db="EMBL/GenBank/DDBJ databases">
        <title>Fjat-14205 dsm 2895.</title>
        <authorList>
            <person name="Liu B."/>
            <person name="Wang J."/>
            <person name="Zhu Y."/>
            <person name="Liu G."/>
            <person name="Chen Q."/>
            <person name="Chen Z."/>
            <person name="Lan J."/>
            <person name="Che J."/>
            <person name="Ge C."/>
            <person name="Shi H."/>
            <person name="Pan Z."/>
            <person name="Liu X."/>
        </authorList>
    </citation>
    <scope>NUCLEOTIDE SEQUENCE [LARGE SCALE GENOMIC DNA]</scope>
    <source>
        <strain evidence="2 3">DSM 2895</strain>
    </source>
</reference>
<evidence type="ECO:0000313" key="3">
    <source>
        <dbReference type="Proteomes" id="UP000037269"/>
    </source>
</evidence>